<keyword evidence="1" id="KW-1133">Transmembrane helix</keyword>
<feature type="transmembrane region" description="Helical" evidence="1">
    <location>
        <begin position="51"/>
        <end position="71"/>
    </location>
</feature>
<dbReference type="RefSeq" id="XP_060412662.1">
    <property type="nucleotide sequence ID" value="XM_060558147.1"/>
</dbReference>
<reference evidence="2" key="1">
    <citation type="submission" date="2021-06" db="EMBL/GenBank/DDBJ databases">
        <title>Comparative genomics, transcriptomics and evolutionary studies reveal genomic signatures of adaptation to plant cell wall in hemibiotrophic fungi.</title>
        <authorList>
            <consortium name="DOE Joint Genome Institute"/>
            <person name="Baroncelli R."/>
            <person name="Diaz J.F."/>
            <person name="Benocci T."/>
            <person name="Peng M."/>
            <person name="Battaglia E."/>
            <person name="Haridas S."/>
            <person name="Andreopoulos W."/>
            <person name="Labutti K."/>
            <person name="Pangilinan J."/>
            <person name="Floch G.L."/>
            <person name="Makela M.R."/>
            <person name="Henrissat B."/>
            <person name="Grigoriev I.V."/>
            <person name="Crouch J.A."/>
            <person name="De Vries R.P."/>
            <person name="Sukno S.A."/>
            <person name="Thon M.R."/>
        </authorList>
    </citation>
    <scope>NUCLEOTIDE SEQUENCE</scope>
    <source>
        <strain evidence="2">CBS 125086</strain>
    </source>
</reference>
<dbReference type="GeneID" id="85442387"/>
<protein>
    <submittedName>
        <fullName evidence="2">Uncharacterized protein</fullName>
    </submittedName>
</protein>
<dbReference type="AlphaFoldDB" id="A0AAD8PWV3"/>
<name>A0AAD8PWV3_9PEZI</name>
<dbReference type="Proteomes" id="UP001230504">
    <property type="component" value="Unassembled WGS sequence"/>
</dbReference>
<proteinExistence type="predicted"/>
<evidence type="ECO:0000313" key="3">
    <source>
        <dbReference type="Proteomes" id="UP001230504"/>
    </source>
</evidence>
<organism evidence="2 3">
    <name type="scientific">Colletotrichum navitas</name>
    <dbReference type="NCBI Taxonomy" id="681940"/>
    <lineage>
        <taxon>Eukaryota</taxon>
        <taxon>Fungi</taxon>
        <taxon>Dikarya</taxon>
        <taxon>Ascomycota</taxon>
        <taxon>Pezizomycotina</taxon>
        <taxon>Sordariomycetes</taxon>
        <taxon>Hypocreomycetidae</taxon>
        <taxon>Glomerellales</taxon>
        <taxon>Glomerellaceae</taxon>
        <taxon>Colletotrichum</taxon>
        <taxon>Colletotrichum graminicola species complex</taxon>
    </lineage>
</organism>
<sequence>MGGSVEAIVSAPLHGEGGISNVFFGTRLHVEDVCHDIQSRPKSMVHGVPPAAAAAAAAAVAAVAAAAGVGARRCDASGVRSWSVPQQCVEAKPGWVRRISTRAEQSREWECSRAPHYNRVRLALGLGCRMARHNQRCLSLQRMQRRRMMGRE</sequence>
<comment type="caution">
    <text evidence="2">The sequence shown here is derived from an EMBL/GenBank/DDBJ whole genome shotgun (WGS) entry which is preliminary data.</text>
</comment>
<keyword evidence="1" id="KW-0472">Membrane</keyword>
<gene>
    <name evidence="2" type="ORF">LY79DRAFT_557992</name>
</gene>
<accession>A0AAD8PWV3</accession>
<dbReference type="EMBL" id="JAHLJV010000042">
    <property type="protein sequence ID" value="KAK1585645.1"/>
    <property type="molecule type" value="Genomic_DNA"/>
</dbReference>
<evidence type="ECO:0000313" key="2">
    <source>
        <dbReference type="EMBL" id="KAK1585645.1"/>
    </source>
</evidence>
<keyword evidence="1" id="KW-0812">Transmembrane</keyword>
<evidence type="ECO:0000256" key="1">
    <source>
        <dbReference type="SAM" id="Phobius"/>
    </source>
</evidence>
<keyword evidence="3" id="KW-1185">Reference proteome</keyword>